<dbReference type="KEGG" id="dku:Desku_0919"/>
<name>A0AAU8Q1F8_DESK7</name>
<keyword evidence="2" id="KW-1185">Reference proteome</keyword>
<dbReference type="EMBL" id="CP002770">
    <property type="protein sequence ID" value="AEG14518.1"/>
    <property type="molecule type" value="Genomic_DNA"/>
</dbReference>
<proteinExistence type="predicted"/>
<protein>
    <submittedName>
        <fullName evidence="1">Uncharacterized protein</fullName>
    </submittedName>
</protein>
<reference evidence="2" key="1">
    <citation type="submission" date="2011-05" db="EMBL/GenBank/DDBJ databases">
        <title>Complete sequence of Desulfotomaculum kuznetsovii DSM 6115.</title>
        <authorList>
            <person name="Lucas S."/>
            <person name="Han J."/>
            <person name="Lapidus A."/>
            <person name="Cheng J.-F."/>
            <person name="Goodwin L."/>
            <person name="Pitluck S."/>
            <person name="Peters L."/>
            <person name="Mikhailova N."/>
            <person name="Lu M."/>
            <person name="Saunders E."/>
            <person name="Han C."/>
            <person name="Tapia R."/>
            <person name="Land M."/>
            <person name="Hauser L."/>
            <person name="Kyrpides N."/>
            <person name="Ivanova N."/>
            <person name="Pagani I."/>
            <person name="Nazina T."/>
            <person name="Ivanova A."/>
            <person name="Parshina S."/>
            <person name="Kuever J."/>
            <person name="Muyzer G."/>
            <person name="Plugge C."/>
            <person name="Stams A."/>
            <person name="Woyke T."/>
        </authorList>
    </citation>
    <scope>NUCLEOTIDE SEQUENCE [LARGE SCALE GENOMIC DNA]</scope>
    <source>
        <strain evidence="2">DSM 6115 / VKM B-1805 / 17</strain>
    </source>
</reference>
<accession>A0AAU8Q1F8</accession>
<evidence type="ECO:0000313" key="2">
    <source>
        <dbReference type="Proteomes" id="UP000009229"/>
    </source>
</evidence>
<dbReference type="RefSeq" id="WP_013822033.1">
    <property type="nucleotide sequence ID" value="NC_015573.1"/>
</dbReference>
<dbReference type="Proteomes" id="UP000009229">
    <property type="component" value="Chromosome"/>
</dbReference>
<organism evidence="1 2">
    <name type="scientific">Desulfofundulus kuznetsovii (strain DSM 6115 / VKM B-1805 / 17)</name>
    <name type="common">Desulfotomaculum kuznetsovii</name>
    <dbReference type="NCBI Taxonomy" id="760568"/>
    <lineage>
        <taxon>Bacteria</taxon>
        <taxon>Bacillati</taxon>
        <taxon>Bacillota</taxon>
        <taxon>Clostridia</taxon>
        <taxon>Eubacteriales</taxon>
        <taxon>Peptococcaceae</taxon>
        <taxon>Desulfofundulus</taxon>
    </lineage>
</organism>
<dbReference type="AlphaFoldDB" id="A0AAU8Q1F8"/>
<sequence length="212" mass="24209">MRYTVYEVHFELIEPILGTVPKDPDVYTRYIAGKKDRNGNLLIPDERMIAEEVSTASDPADKLEKSGWTGFHQDQNGLFLYNYVVLGFLKEAGNVLKEQLGIKNLKSKIDQFVFVELRRIYLGKDKPDGYIERPLRAMTMQGPRVTVVRSDYIDAGTRFAAQLLVLDNKKINGAVLREILSYGRFRGLGQFRNGSYGRFTFEMAELRGKSIT</sequence>
<gene>
    <name evidence="1" type="ordered locus">Desku_0919</name>
</gene>
<evidence type="ECO:0000313" key="1">
    <source>
        <dbReference type="EMBL" id="AEG14518.1"/>
    </source>
</evidence>